<comment type="similarity">
    <text evidence="1">Belongs to the esterase D family.</text>
</comment>
<gene>
    <name evidence="4" type="ORF">J2X05_002858</name>
</gene>
<dbReference type="GO" id="GO:0016787">
    <property type="term" value="F:hydrolase activity"/>
    <property type="evidence" value="ECO:0007669"/>
    <property type="project" value="UniProtKB-KW"/>
</dbReference>
<dbReference type="Gene3D" id="3.40.50.1820">
    <property type="entry name" value="alpha/beta hydrolase"/>
    <property type="match status" value="1"/>
</dbReference>
<name>A0ABU1V0D1_9GAMM</name>
<dbReference type="InterPro" id="IPR029058">
    <property type="entry name" value="AB_hydrolase_fold"/>
</dbReference>
<proteinExistence type="inferred from homology"/>
<dbReference type="RefSeq" id="WP_310073468.1">
    <property type="nucleotide sequence ID" value="NZ_JAVDVX010000005.1"/>
</dbReference>
<evidence type="ECO:0000256" key="1">
    <source>
        <dbReference type="ARBA" id="ARBA00005622"/>
    </source>
</evidence>
<evidence type="ECO:0000256" key="3">
    <source>
        <dbReference type="SAM" id="MobiDB-lite"/>
    </source>
</evidence>
<dbReference type="PANTHER" id="PTHR40841:SF2">
    <property type="entry name" value="SIDEROPHORE-DEGRADING ESTERASE (EUROFUNG)"/>
    <property type="match status" value="1"/>
</dbReference>
<dbReference type="InterPro" id="IPR052558">
    <property type="entry name" value="Siderophore_Hydrolase_D"/>
</dbReference>
<evidence type="ECO:0000313" key="4">
    <source>
        <dbReference type="EMBL" id="MDR7090832.1"/>
    </source>
</evidence>
<feature type="region of interest" description="Disordered" evidence="3">
    <location>
        <begin position="30"/>
        <end position="50"/>
    </location>
</feature>
<accession>A0ABU1V0D1</accession>
<comment type="caution">
    <text evidence="4">The sequence shown here is derived from an EMBL/GenBank/DDBJ whole genome shotgun (WGS) entry which is preliminary data.</text>
</comment>
<dbReference type="InterPro" id="IPR000801">
    <property type="entry name" value="Esterase-like"/>
</dbReference>
<feature type="compositionally biased region" description="Polar residues" evidence="3">
    <location>
        <begin position="33"/>
        <end position="46"/>
    </location>
</feature>
<keyword evidence="2 4" id="KW-0378">Hydrolase</keyword>
<dbReference type="PANTHER" id="PTHR40841">
    <property type="entry name" value="SIDEROPHORE TRIACETYLFUSARININE C ESTERASE"/>
    <property type="match status" value="1"/>
</dbReference>
<dbReference type="SUPFAM" id="SSF53474">
    <property type="entry name" value="alpha/beta-Hydrolases"/>
    <property type="match status" value="1"/>
</dbReference>
<dbReference type="Proteomes" id="UP001253595">
    <property type="component" value="Unassembled WGS sequence"/>
</dbReference>
<keyword evidence="5" id="KW-1185">Reference proteome</keyword>
<dbReference type="EMBL" id="JAVDVX010000005">
    <property type="protein sequence ID" value="MDR7090832.1"/>
    <property type="molecule type" value="Genomic_DNA"/>
</dbReference>
<evidence type="ECO:0000313" key="5">
    <source>
        <dbReference type="Proteomes" id="UP001253595"/>
    </source>
</evidence>
<sequence length="207" mass="23334">MQLMGDRVVKEAIVVGVSYSKCDDSTISRTRDYTPTYSPNEPNGHSSAARKVSGHAKEYTAFLADQIIPLMQQHYRVDLSNKIFVGHSFGGLLGSYILVNRPEIFDHYIIGSPSLWYDNKVIFAMEKKYAEKHKSLKAHAMIYVDDNDGNLNDKKMAEDVLAFEKALRSRNYSGLNLQVEIIKNENHHSVFPGLLSRGLMAAIPLKK</sequence>
<organism evidence="4 5">
    <name type="scientific">Cellvibrio fibrivorans</name>
    <dbReference type="NCBI Taxonomy" id="126350"/>
    <lineage>
        <taxon>Bacteria</taxon>
        <taxon>Pseudomonadati</taxon>
        <taxon>Pseudomonadota</taxon>
        <taxon>Gammaproteobacteria</taxon>
        <taxon>Cellvibrionales</taxon>
        <taxon>Cellvibrionaceae</taxon>
        <taxon>Cellvibrio</taxon>
    </lineage>
</organism>
<dbReference type="Pfam" id="PF00756">
    <property type="entry name" value="Esterase"/>
    <property type="match status" value="1"/>
</dbReference>
<reference evidence="4 5" key="1">
    <citation type="submission" date="2023-07" db="EMBL/GenBank/DDBJ databases">
        <title>Sorghum-associated microbial communities from plants grown in Nebraska, USA.</title>
        <authorList>
            <person name="Schachtman D."/>
        </authorList>
    </citation>
    <scope>NUCLEOTIDE SEQUENCE [LARGE SCALE GENOMIC DNA]</scope>
    <source>
        <strain evidence="4 5">BE190</strain>
    </source>
</reference>
<evidence type="ECO:0000256" key="2">
    <source>
        <dbReference type="ARBA" id="ARBA00022801"/>
    </source>
</evidence>
<protein>
    <submittedName>
        <fullName evidence="4">Alpha/beta superfamily hydrolase</fullName>
    </submittedName>
</protein>